<reference evidence="4" key="1">
    <citation type="submission" date="2021-02" db="EMBL/GenBank/DDBJ databases">
        <authorList>
            <person name="Nowell W R."/>
        </authorList>
    </citation>
    <scope>NUCLEOTIDE SEQUENCE</scope>
</reference>
<organism evidence="4 6">
    <name type="scientific">Adineta steineri</name>
    <dbReference type="NCBI Taxonomy" id="433720"/>
    <lineage>
        <taxon>Eukaryota</taxon>
        <taxon>Metazoa</taxon>
        <taxon>Spiralia</taxon>
        <taxon>Gnathifera</taxon>
        <taxon>Rotifera</taxon>
        <taxon>Eurotatoria</taxon>
        <taxon>Bdelloidea</taxon>
        <taxon>Adinetida</taxon>
        <taxon>Adinetidae</taxon>
        <taxon>Adineta</taxon>
    </lineage>
</organism>
<keyword evidence="6" id="KW-1185">Reference proteome</keyword>
<protein>
    <submittedName>
        <fullName evidence="4">Uncharacterized protein</fullName>
    </submittedName>
</protein>
<accession>A0A815YTK4</accession>
<feature type="chain" id="PRO_5036229346" evidence="1">
    <location>
        <begin position="22"/>
        <end position="182"/>
    </location>
</feature>
<evidence type="ECO:0000313" key="5">
    <source>
        <dbReference type="EMBL" id="CAF1598601.1"/>
    </source>
</evidence>
<dbReference type="EMBL" id="CAJNOM010001214">
    <property type="protein sequence ID" value="CAF1598601.1"/>
    <property type="molecule type" value="Genomic_DNA"/>
</dbReference>
<evidence type="ECO:0000313" key="3">
    <source>
        <dbReference type="EMBL" id="CAF1356127.1"/>
    </source>
</evidence>
<evidence type="ECO:0000313" key="2">
    <source>
        <dbReference type="EMBL" id="CAF1026531.1"/>
    </source>
</evidence>
<dbReference type="EMBL" id="CAJNOM010000885">
    <property type="protein sequence ID" value="CAF1575208.1"/>
    <property type="molecule type" value="Genomic_DNA"/>
</dbReference>
<evidence type="ECO:0000313" key="4">
    <source>
        <dbReference type="EMBL" id="CAF1575208.1"/>
    </source>
</evidence>
<feature type="signal peptide" evidence="1">
    <location>
        <begin position="1"/>
        <end position="21"/>
    </location>
</feature>
<comment type="caution">
    <text evidence="4">The sequence shown here is derived from an EMBL/GenBank/DDBJ whole genome shotgun (WGS) entry which is preliminary data.</text>
</comment>
<dbReference type="EMBL" id="CAJNOI010000083">
    <property type="protein sequence ID" value="CAF1026531.1"/>
    <property type="molecule type" value="Genomic_DNA"/>
</dbReference>
<dbReference type="EMBL" id="CAJNOI010000863">
    <property type="protein sequence ID" value="CAF1356127.1"/>
    <property type="molecule type" value="Genomic_DNA"/>
</dbReference>
<evidence type="ECO:0000313" key="6">
    <source>
        <dbReference type="Proteomes" id="UP000663832"/>
    </source>
</evidence>
<gene>
    <name evidence="2" type="ORF">BJG266_LOCUS17293</name>
    <name evidence="3" type="ORF">BJG266_LOCUS35229</name>
    <name evidence="4" type="ORF">QVE165_LOCUS49291</name>
    <name evidence="5" type="ORF">QVE165_LOCUS52279</name>
</gene>
<dbReference type="InterPro" id="IPR036508">
    <property type="entry name" value="Chitin-bd_dom_sf"/>
</dbReference>
<keyword evidence="1" id="KW-0732">Signal</keyword>
<evidence type="ECO:0000256" key="1">
    <source>
        <dbReference type="SAM" id="SignalP"/>
    </source>
</evidence>
<dbReference type="AlphaFoldDB" id="A0A815YTK4"/>
<proteinExistence type="predicted"/>
<name>A0A815YTK4_9BILA</name>
<dbReference type="SUPFAM" id="SSF57625">
    <property type="entry name" value="Invertebrate chitin-binding proteins"/>
    <property type="match status" value="1"/>
</dbReference>
<dbReference type="GO" id="GO:0008061">
    <property type="term" value="F:chitin binding"/>
    <property type="evidence" value="ECO:0007669"/>
    <property type="project" value="InterPro"/>
</dbReference>
<sequence>MIQFTGIVAVILFNFLTNTVAVFICPQVNGTFVNRDDYRSFYQCINGINMLKYCPSATQYYSTGNATCQEGPAEWNYVYDLTGIYTVTANVEYRHVYQRDYDVYWTSDTPTVANTFIGRHINETHIVGIQTRLVRLTGCTSVLNARMVATGSKSFCQHTSLAVFGRACDLVAPYSSDLCISQ</sequence>
<dbReference type="Proteomes" id="UP000663877">
    <property type="component" value="Unassembled WGS sequence"/>
</dbReference>
<dbReference type="OrthoDB" id="9971049at2759"/>
<dbReference type="Proteomes" id="UP000663832">
    <property type="component" value="Unassembled WGS sequence"/>
</dbReference>